<evidence type="ECO:0000256" key="13">
    <source>
        <dbReference type="ARBA" id="ARBA00023157"/>
    </source>
</evidence>
<name>A0A2K5CVE2_AOTNA</name>
<evidence type="ECO:0000256" key="8">
    <source>
        <dbReference type="ARBA" id="ARBA00022660"/>
    </source>
</evidence>
<dbReference type="PANTHER" id="PTHR15224">
    <property type="entry name" value="NADH DEHYDROGENASE [UBIQUINONE] IRON-SULFUR PROTEIN 5"/>
    <property type="match status" value="1"/>
</dbReference>
<evidence type="ECO:0000313" key="16">
    <source>
        <dbReference type="Ensembl" id="ENSANAP00000012665.1"/>
    </source>
</evidence>
<dbReference type="Proteomes" id="UP000233020">
    <property type="component" value="Unplaced"/>
</dbReference>
<evidence type="ECO:0000256" key="2">
    <source>
        <dbReference type="ARBA" id="ARBA00004569"/>
    </source>
</evidence>
<evidence type="ECO:0000256" key="11">
    <source>
        <dbReference type="ARBA" id="ARBA00023128"/>
    </source>
</evidence>
<dbReference type="GeneTree" id="ENSGT00390000002919"/>
<evidence type="ECO:0000256" key="1">
    <source>
        <dbReference type="ARBA" id="ARBA00003195"/>
    </source>
</evidence>
<accession>A0A2K5CVE2</accession>
<keyword evidence="11" id="KW-0496">Mitochondrion</keyword>
<evidence type="ECO:0000256" key="3">
    <source>
        <dbReference type="ARBA" id="ARBA00004637"/>
    </source>
</evidence>
<dbReference type="PANTHER" id="PTHR15224:SF1">
    <property type="entry name" value="NADH DEHYDROGENASE [UBIQUINONE] IRON-SULFUR PROTEIN 5"/>
    <property type="match status" value="1"/>
</dbReference>
<dbReference type="GO" id="GO:0005743">
    <property type="term" value="C:mitochondrial inner membrane"/>
    <property type="evidence" value="ECO:0007669"/>
    <property type="project" value="UniProtKB-SubCell"/>
</dbReference>
<keyword evidence="17" id="KW-1185">Reference proteome</keyword>
<evidence type="ECO:0000256" key="10">
    <source>
        <dbReference type="ARBA" id="ARBA00022982"/>
    </source>
</evidence>
<evidence type="ECO:0000313" key="17">
    <source>
        <dbReference type="Proteomes" id="UP000233020"/>
    </source>
</evidence>
<evidence type="ECO:0000256" key="4">
    <source>
        <dbReference type="ARBA" id="ARBA00007372"/>
    </source>
</evidence>
<dbReference type="Ensembl" id="ENSANAT00000030486.1">
    <property type="protein sequence ID" value="ENSANAP00000012665.1"/>
    <property type="gene ID" value="ENSANAG00000024272.1"/>
</dbReference>
<protein>
    <recommendedName>
        <fullName evidence="6">NADH dehydrogenase [ubiquinone] iron-sulfur protein 5</fullName>
    </recommendedName>
    <alternativeName>
        <fullName evidence="14">Complex I-15 kDa</fullName>
    </alternativeName>
    <alternativeName>
        <fullName evidence="15">NADH-ubiquinone oxidoreductase 15 kDa subunit</fullName>
    </alternativeName>
</protein>
<dbReference type="AlphaFoldDB" id="A0A2K5CVE2"/>
<evidence type="ECO:0000256" key="7">
    <source>
        <dbReference type="ARBA" id="ARBA00022448"/>
    </source>
</evidence>
<dbReference type="STRING" id="37293.ENSANAP00000012665"/>
<evidence type="ECO:0000256" key="5">
    <source>
        <dbReference type="ARBA" id="ARBA00011261"/>
    </source>
</evidence>
<reference evidence="16" key="2">
    <citation type="submission" date="2025-09" db="UniProtKB">
        <authorList>
            <consortium name="Ensembl"/>
        </authorList>
    </citation>
    <scope>IDENTIFICATION</scope>
</reference>
<organism evidence="16 17">
    <name type="scientific">Aotus nancymaae</name>
    <name type="common">Ma's night monkey</name>
    <dbReference type="NCBI Taxonomy" id="37293"/>
    <lineage>
        <taxon>Eukaryota</taxon>
        <taxon>Metazoa</taxon>
        <taxon>Chordata</taxon>
        <taxon>Craniata</taxon>
        <taxon>Vertebrata</taxon>
        <taxon>Euteleostomi</taxon>
        <taxon>Mammalia</taxon>
        <taxon>Eutheria</taxon>
        <taxon>Euarchontoglires</taxon>
        <taxon>Primates</taxon>
        <taxon>Haplorrhini</taxon>
        <taxon>Platyrrhini</taxon>
        <taxon>Aotidae</taxon>
        <taxon>Aotus</taxon>
    </lineage>
</organism>
<keyword evidence="10" id="KW-0249">Electron transport</keyword>
<dbReference type="OMA" id="GFEKEWI"/>
<evidence type="ECO:0000256" key="6">
    <source>
        <dbReference type="ARBA" id="ARBA00013482"/>
    </source>
</evidence>
<keyword evidence="13" id="KW-1015">Disulfide bond</keyword>
<keyword evidence="7" id="KW-0813">Transport</keyword>
<evidence type="ECO:0000256" key="15">
    <source>
        <dbReference type="ARBA" id="ARBA00032739"/>
    </source>
</evidence>
<dbReference type="InterPro" id="IPR019342">
    <property type="entry name" value="NADH_UbQ_OxRdtase_FeS-su5"/>
</dbReference>
<proteinExistence type="inferred from homology"/>
<evidence type="ECO:0000256" key="14">
    <source>
        <dbReference type="ARBA" id="ARBA00031222"/>
    </source>
</evidence>
<dbReference type="GO" id="GO:0032981">
    <property type="term" value="P:mitochondrial respiratory chain complex I assembly"/>
    <property type="evidence" value="ECO:0007669"/>
    <property type="project" value="TreeGrafter"/>
</dbReference>
<keyword evidence="8" id="KW-0679">Respiratory chain</keyword>
<comment type="function">
    <text evidence="1">Accessory subunit of the mitochondrial membrane respiratory chain NADH dehydrogenase (Complex I), that is believed not to be involved in catalysis. Complex I functions in the transfer of electrons from NADH to the respiratory chain. The immediate electron acceptor for the enzyme is believed to be ubiquinone.</text>
</comment>
<dbReference type="GO" id="GO:0005758">
    <property type="term" value="C:mitochondrial intermembrane space"/>
    <property type="evidence" value="ECO:0007669"/>
    <property type="project" value="UniProtKB-SubCell"/>
</dbReference>
<evidence type="ECO:0000256" key="12">
    <source>
        <dbReference type="ARBA" id="ARBA00023136"/>
    </source>
</evidence>
<comment type="similarity">
    <text evidence="4">Belongs to the complex I NDUFS5 subunit family.</text>
</comment>
<keyword evidence="12" id="KW-0472">Membrane</keyword>
<comment type="subunit">
    <text evidence="5">Mammalian complex I is composed of 45 different subunits. This is a component of the iron-sulfur (IP) fragment of the enzyme.</text>
</comment>
<reference evidence="16" key="1">
    <citation type="submission" date="2025-08" db="UniProtKB">
        <authorList>
            <consortium name="Ensembl"/>
        </authorList>
    </citation>
    <scope>IDENTIFICATION</scope>
</reference>
<comment type="subcellular location">
    <subcellularLocation>
        <location evidence="3">Mitochondrion inner membrane</location>
        <topology evidence="3">Peripheral membrane protein</topology>
    </subcellularLocation>
    <subcellularLocation>
        <location evidence="2">Mitochondrion intermembrane space</location>
    </subcellularLocation>
</comment>
<evidence type="ECO:0000256" key="9">
    <source>
        <dbReference type="ARBA" id="ARBA00022792"/>
    </source>
</evidence>
<sequence>MPFLDVQKKFGLNIDPWLTIQKWIECAHGIGSIGTEKERKIEYDDFIECLLRQKVMRHVSTIRKQRDELIKEGKYTPPPHYVGKGEPRP</sequence>
<dbReference type="Pfam" id="PF10200">
    <property type="entry name" value="Ndufs5"/>
    <property type="match status" value="2"/>
</dbReference>
<keyword evidence="9" id="KW-0999">Mitochondrion inner membrane</keyword>